<dbReference type="EMBL" id="KI393051">
    <property type="protein sequence ID" value="ERN09141.1"/>
    <property type="molecule type" value="Genomic_DNA"/>
</dbReference>
<sequence length="85" mass="9290">MRVEACRCAHDRSTREACMRRLAKGVGVEVEVVHSAMESAHGSDACMTGSIRVCTVVKHTRLYSRSSALDKETLSAAHVERASSR</sequence>
<keyword evidence="2" id="KW-1185">Reference proteome</keyword>
<evidence type="ECO:0000313" key="1">
    <source>
        <dbReference type="EMBL" id="ERN09141.1"/>
    </source>
</evidence>
<gene>
    <name evidence="1" type="ORF">AMTR_s00014p00194310</name>
</gene>
<protein>
    <submittedName>
        <fullName evidence="1">Uncharacterized protein</fullName>
    </submittedName>
</protein>
<dbReference type="AlphaFoldDB" id="W1PN53"/>
<accession>W1PN53</accession>
<dbReference type="Gramene" id="ERN09141">
    <property type="protein sequence ID" value="ERN09141"/>
    <property type="gene ID" value="AMTR_s00014p00194310"/>
</dbReference>
<dbReference type="Proteomes" id="UP000017836">
    <property type="component" value="Unassembled WGS sequence"/>
</dbReference>
<organism evidence="1 2">
    <name type="scientific">Amborella trichopoda</name>
    <dbReference type="NCBI Taxonomy" id="13333"/>
    <lineage>
        <taxon>Eukaryota</taxon>
        <taxon>Viridiplantae</taxon>
        <taxon>Streptophyta</taxon>
        <taxon>Embryophyta</taxon>
        <taxon>Tracheophyta</taxon>
        <taxon>Spermatophyta</taxon>
        <taxon>Magnoliopsida</taxon>
        <taxon>Amborellales</taxon>
        <taxon>Amborellaceae</taxon>
        <taxon>Amborella</taxon>
    </lineage>
</organism>
<reference evidence="2" key="1">
    <citation type="journal article" date="2013" name="Science">
        <title>The Amborella genome and the evolution of flowering plants.</title>
        <authorList>
            <consortium name="Amborella Genome Project"/>
        </authorList>
    </citation>
    <scope>NUCLEOTIDE SEQUENCE [LARGE SCALE GENOMIC DNA]</scope>
</reference>
<name>W1PN53_AMBTC</name>
<proteinExistence type="predicted"/>
<dbReference type="HOGENOM" id="CLU_2515645_0_0_1"/>
<evidence type="ECO:0000313" key="2">
    <source>
        <dbReference type="Proteomes" id="UP000017836"/>
    </source>
</evidence>